<dbReference type="EMBL" id="CP001287">
    <property type="protein sequence ID" value="ACK67134.1"/>
    <property type="molecule type" value="Genomic_DNA"/>
</dbReference>
<dbReference type="SUPFAM" id="SSF52266">
    <property type="entry name" value="SGNH hydrolase"/>
    <property type="match status" value="1"/>
</dbReference>
<evidence type="ECO:0000313" key="2">
    <source>
        <dbReference type="Proteomes" id="UP000008204"/>
    </source>
</evidence>
<dbReference type="KEGG" id="cyp:PCC8801_3155"/>
<evidence type="ECO:0000313" key="1">
    <source>
        <dbReference type="EMBL" id="ACK67134.1"/>
    </source>
</evidence>
<gene>
    <name evidence="1" type="ordered locus">PCC8801_3155</name>
</gene>
<organism evidence="1 2">
    <name type="scientific">Rippkaea orientalis (strain PCC 8801 / RF-1)</name>
    <name type="common">Cyanothece sp. (strain PCC 8801)</name>
    <dbReference type="NCBI Taxonomy" id="41431"/>
    <lineage>
        <taxon>Bacteria</taxon>
        <taxon>Bacillati</taxon>
        <taxon>Cyanobacteriota</taxon>
        <taxon>Cyanophyceae</taxon>
        <taxon>Oscillatoriophycideae</taxon>
        <taxon>Chroococcales</taxon>
        <taxon>Aphanothecaceae</taxon>
        <taxon>Rippkaea</taxon>
        <taxon>Rippkaea orientalis</taxon>
    </lineage>
</organism>
<dbReference type="GO" id="GO:0016787">
    <property type="term" value="F:hydrolase activity"/>
    <property type="evidence" value="ECO:0007669"/>
    <property type="project" value="UniProtKB-KW"/>
</dbReference>
<protein>
    <submittedName>
        <fullName evidence="1">GDSL-like lipase/acylhydrolase domain-containing protein</fullName>
    </submittedName>
</protein>
<dbReference type="RefSeq" id="WP_012596395.1">
    <property type="nucleotide sequence ID" value="NC_011726.1"/>
</dbReference>
<proteinExistence type="predicted"/>
<dbReference type="STRING" id="41431.PCC8801_3155"/>
<dbReference type="InterPro" id="IPR036514">
    <property type="entry name" value="SGNH_hydro_sf"/>
</dbReference>
<accession>B7JXE6</accession>
<dbReference type="OrthoDB" id="8816239at2"/>
<sequence>MNLIYKPKLIQGKFLMLRLPKKPRSYSSRYGNSYYKKSNRFPKISVLGVILALPVLIILSEFLAQAYLGITGKGNNIDGKSPLVKAYQLKFLTATQKPIAGLTDEGDLAVKRSSNLGYELVSAQKTEFFQINQQGLRDNDPLPLAKPKNEIRIFLLGGSTAFGQLNPNNNTTISHQLETRLKQRVQQQKSSPTKYRPDVFPFFVPTRLQLMKLPPKIREGNYRVINAAVPGYTSGNQLAQVALKILPYQPDLIVVLDGYGDVMLPSSFSQADVPDIDNFLTDAKGYFRNSLDFSVNQWLQNTALVKTVKSFSPQSSVSLDQTSLVINNNGDSLKSFLPKDQKELKQRVDRYKQNQKSLIQLSSRLGIPVILAIQPEITARPVDKLSANEKAIRDRLGKEYIEQFPKAYANLAKANQQLAQAFPRNVKNLDLYQGNSAFPTPMFSDTIHLTEQSNKVLAEKLYHAITAWEKIQIIPQNFYLKPVN</sequence>
<dbReference type="Proteomes" id="UP000008204">
    <property type="component" value="Chromosome"/>
</dbReference>
<dbReference type="eggNOG" id="COG2755">
    <property type="taxonomic scope" value="Bacteria"/>
</dbReference>
<dbReference type="HOGENOM" id="CLU_603766_0_0_3"/>
<keyword evidence="2" id="KW-1185">Reference proteome</keyword>
<keyword evidence="1" id="KW-0378">Hydrolase</keyword>
<reference evidence="2" key="1">
    <citation type="journal article" date="2011" name="MBio">
        <title>Novel metabolic attributes of the genus Cyanothece, comprising a group of unicellular nitrogen-fixing Cyanobacteria.</title>
        <authorList>
            <person name="Bandyopadhyay A."/>
            <person name="Elvitigala T."/>
            <person name="Welsh E."/>
            <person name="Stockel J."/>
            <person name="Liberton M."/>
            <person name="Min H."/>
            <person name="Sherman L.A."/>
            <person name="Pakrasi H.B."/>
        </authorList>
    </citation>
    <scope>NUCLEOTIDE SEQUENCE [LARGE SCALE GENOMIC DNA]</scope>
    <source>
        <strain evidence="2">PCC 8801</strain>
    </source>
</reference>
<name>B7JXE6_RIPO1</name>
<dbReference type="AlphaFoldDB" id="B7JXE6"/>
<dbReference type="Gene3D" id="3.40.50.1110">
    <property type="entry name" value="SGNH hydrolase"/>
    <property type="match status" value="1"/>
</dbReference>